<evidence type="ECO:0000313" key="2">
    <source>
        <dbReference type="Ensembl" id="ENSPSNP00000024040.1"/>
    </source>
</evidence>
<reference evidence="2" key="3">
    <citation type="submission" date="2025-09" db="UniProtKB">
        <authorList>
            <consortium name="Ensembl"/>
        </authorList>
    </citation>
    <scope>IDENTIFICATION</scope>
</reference>
<keyword evidence="1" id="KW-0732">Signal</keyword>
<protein>
    <recommendedName>
        <fullName evidence="4">Secreted protein</fullName>
    </recommendedName>
</protein>
<organism evidence="2 3">
    <name type="scientific">Phocoena sinus</name>
    <name type="common">Vaquita</name>
    <dbReference type="NCBI Taxonomy" id="42100"/>
    <lineage>
        <taxon>Eukaryota</taxon>
        <taxon>Metazoa</taxon>
        <taxon>Chordata</taxon>
        <taxon>Craniata</taxon>
        <taxon>Vertebrata</taxon>
        <taxon>Euteleostomi</taxon>
        <taxon>Mammalia</taxon>
        <taxon>Eutheria</taxon>
        <taxon>Laurasiatheria</taxon>
        <taxon>Artiodactyla</taxon>
        <taxon>Whippomorpha</taxon>
        <taxon>Cetacea</taxon>
        <taxon>Odontoceti</taxon>
        <taxon>Phocoenidae</taxon>
        <taxon>Phocoena</taxon>
    </lineage>
</organism>
<dbReference type="Ensembl" id="ENSPSNT00000027051.1">
    <property type="protein sequence ID" value="ENSPSNP00000024040.1"/>
    <property type="gene ID" value="ENSPSNG00000017595.1"/>
</dbReference>
<evidence type="ECO:0008006" key="4">
    <source>
        <dbReference type="Google" id="ProtNLM"/>
    </source>
</evidence>
<name>A0A8C9E7T6_PHOSS</name>
<accession>A0A8C9E7T6</accession>
<keyword evidence="3" id="KW-1185">Reference proteome</keyword>
<feature type="chain" id="PRO_5033982331" description="Secreted protein" evidence="1">
    <location>
        <begin position="31"/>
        <end position="61"/>
    </location>
</feature>
<dbReference type="AlphaFoldDB" id="A0A8C9E7T6"/>
<evidence type="ECO:0000256" key="1">
    <source>
        <dbReference type="SAM" id="SignalP"/>
    </source>
</evidence>
<dbReference type="Proteomes" id="UP000694554">
    <property type="component" value="Chromosome 5"/>
</dbReference>
<reference evidence="2" key="1">
    <citation type="submission" date="2019-08" db="EMBL/GenBank/DDBJ databases">
        <title>Phocoena sinus (Vaquita) genome, mPhoSin1, primary haplotype.</title>
        <authorList>
            <person name="Morin P."/>
            <person name="Mountcastle J."/>
            <person name="Fungtammasan C."/>
            <person name="Rhie A."/>
            <person name="Rojas-Bracho L."/>
            <person name="Smith C.R."/>
            <person name="Taylor B.L."/>
            <person name="Gulland F.M.D."/>
            <person name="Musser W."/>
            <person name="Houck M."/>
            <person name="Haase B."/>
            <person name="Paez S."/>
            <person name="Howe K."/>
            <person name="Torrance J."/>
            <person name="Formenti G."/>
            <person name="Phillippy A."/>
            <person name="Ryder O."/>
            <person name="Jarvis E.D."/>
            <person name="Fedrigo O."/>
        </authorList>
    </citation>
    <scope>NUCLEOTIDE SEQUENCE [LARGE SCALE GENOMIC DNA]</scope>
</reference>
<feature type="signal peptide" evidence="1">
    <location>
        <begin position="1"/>
        <end position="30"/>
    </location>
</feature>
<proteinExistence type="predicted"/>
<evidence type="ECO:0000313" key="3">
    <source>
        <dbReference type="Proteomes" id="UP000694554"/>
    </source>
</evidence>
<sequence>MRRAPPICTVHSTSIAFLFYFFQLFNFVRCKEVGSSLNDCAGRKRTCVLVKEEAGWDDSEI</sequence>
<reference evidence="2" key="2">
    <citation type="submission" date="2025-08" db="UniProtKB">
        <authorList>
            <consortium name="Ensembl"/>
        </authorList>
    </citation>
    <scope>IDENTIFICATION</scope>
</reference>